<reference evidence="1" key="1">
    <citation type="submission" date="2018-04" db="EMBL/GenBank/DDBJ databases">
        <title>Whole genome sequencing of Hypsizygus marmoreus.</title>
        <authorList>
            <person name="Choi I.-G."/>
            <person name="Min B."/>
            <person name="Kim J.-G."/>
            <person name="Kim S."/>
            <person name="Oh Y.-L."/>
            <person name="Kong W.-S."/>
            <person name="Park H."/>
            <person name="Jeong J."/>
            <person name="Song E.-S."/>
        </authorList>
    </citation>
    <scope>NUCLEOTIDE SEQUENCE [LARGE SCALE GENOMIC DNA]</scope>
    <source>
        <strain evidence="1">51987-8</strain>
    </source>
</reference>
<evidence type="ECO:0000313" key="1">
    <source>
        <dbReference type="EMBL" id="RDB16054.1"/>
    </source>
</evidence>
<dbReference type="Proteomes" id="UP000076154">
    <property type="component" value="Unassembled WGS sequence"/>
</dbReference>
<dbReference type="InParanoid" id="A0A369J9C9"/>
<gene>
    <name evidence="1" type="ORF">Hypma_003470</name>
</gene>
<evidence type="ECO:0000313" key="2">
    <source>
        <dbReference type="Proteomes" id="UP000076154"/>
    </source>
</evidence>
<organism evidence="1 2">
    <name type="scientific">Hypsizygus marmoreus</name>
    <name type="common">White beech mushroom</name>
    <name type="synonym">Agaricus marmoreus</name>
    <dbReference type="NCBI Taxonomy" id="39966"/>
    <lineage>
        <taxon>Eukaryota</taxon>
        <taxon>Fungi</taxon>
        <taxon>Dikarya</taxon>
        <taxon>Basidiomycota</taxon>
        <taxon>Agaricomycotina</taxon>
        <taxon>Agaricomycetes</taxon>
        <taxon>Agaricomycetidae</taxon>
        <taxon>Agaricales</taxon>
        <taxon>Tricholomatineae</taxon>
        <taxon>Lyophyllaceae</taxon>
        <taxon>Hypsizygus</taxon>
    </lineage>
</organism>
<name>A0A369J9C9_HYPMA</name>
<accession>A0A369J9C9</accession>
<dbReference type="EMBL" id="LUEZ02000136">
    <property type="protein sequence ID" value="RDB16054.1"/>
    <property type="molecule type" value="Genomic_DNA"/>
</dbReference>
<dbReference type="AlphaFoldDB" id="A0A369J9C9"/>
<comment type="caution">
    <text evidence="1">The sequence shown here is derived from an EMBL/GenBank/DDBJ whole genome shotgun (WGS) entry which is preliminary data.</text>
</comment>
<proteinExistence type="predicted"/>
<keyword evidence="2" id="KW-1185">Reference proteome</keyword>
<sequence length="49" mass="5860">MSIVENVWDHLKQMEEWVKIDQGFIDRLYDSMLQRVDALQKAQRGSTSY</sequence>
<protein>
    <submittedName>
        <fullName evidence="1">Uncharacterized protein</fullName>
    </submittedName>
</protein>
<dbReference type="OrthoDB" id="3226274at2759"/>